<reference evidence="1 2" key="1">
    <citation type="submission" date="2019-12" db="EMBL/GenBank/DDBJ databases">
        <title>Microbes associate with the intestines of laboratory mice.</title>
        <authorList>
            <person name="Navarre W."/>
            <person name="Wong E."/>
        </authorList>
    </citation>
    <scope>NUCLEOTIDE SEQUENCE [LARGE SCALE GENOMIC DNA]</scope>
    <source>
        <strain evidence="1 2">NM82_D38</strain>
    </source>
</reference>
<accession>A0A6L6YDU9</accession>
<evidence type="ECO:0000313" key="1">
    <source>
        <dbReference type="EMBL" id="MVX55594.1"/>
    </source>
</evidence>
<proteinExistence type="predicted"/>
<sequence>MNTPKLPPLIIKKSPSAYYVYTYKNKWDSEKKRSYRVSFKKVGTVTSGQKEGRIRWDEHFLAERPELRDFICQR</sequence>
<evidence type="ECO:0000313" key="2">
    <source>
        <dbReference type="Proteomes" id="UP000472580"/>
    </source>
</evidence>
<protein>
    <submittedName>
        <fullName evidence="1">Transposase</fullName>
    </submittedName>
</protein>
<feature type="non-terminal residue" evidence="1">
    <location>
        <position position="74"/>
    </location>
</feature>
<name>A0A6L6YDU9_9BURK</name>
<gene>
    <name evidence="1" type="ORF">E5987_00005</name>
</gene>
<dbReference type="EMBL" id="WSRP01000001">
    <property type="protein sequence ID" value="MVX55594.1"/>
    <property type="molecule type" value="Genomic_DNA"/>
</dbReference>
<comment type="caution">
    <text evidence="1">The sequence shown here is derived from an EMBL/GenBank/DDBJ whole genome shotgun (WGS) entry which is preliminary data.</text>
</comment>
<dbReference type="Proteomes" id="UP000472580">
    <property type="component" value="Unassembled WGS sequence"/>
</dbReference>
<dbReference type="AlphaFoldDB" id="A0A6L6YDU9"/>
<organism evidence="1 2">
    <name type="scientific">Parasutterella muris</name>
    <dbReference type="NCBI Taxonomy" id="2565572"/>
    <lineage>
        <taxon>Bacteria</taxon>
        <taxon>Pseudomonadati</taxon>
        <taxon>Pseudomonadota</taxon>
        <taxon>Betaproteobacteria</taxon>
        <taxon>Burkholderiales</taxon>
        <taxon>Sutterellaceae</taxon>
        <taxon>Parasutterella</taxon>
    </lineage>
</organism>
<keyword evidence="2" id="KW-1185">Reference proteome</keyword>